<proteinExistence type="predicted"/>
<organism evidence="2 3">
    <name type="scientific">Candidatus Muproteobacteria bacterium RIFCSPHIGHO2_02_FULL_65_16</name>
    <dbReference type="NCBI Taxonomy" id="1817766"/>
    <lineage>
        <taxon>Bacteria</taxon>
        <taxon>Pseudomonadati</taxon>
        <taxon>Pseudomonadota</taxon>
        <taxon>Candidatus Muproteobacteria</taxon>
    </lineage>
</organism>
<reference evidence="2 3" key="1">
    <citation type="journal article" date="2016" name="Nat. Commun.">
        <title>Thousands of microbial genomes shed light on interconnected biogeochemical processes in an aquifer system.</title>
        <authorList>
            <person name="Anantharaman K."/>
            <person name="Brown C.T."/>
            <person name="Hug L.A."/>
            <person name="Sharon I."/>
            <person name="Castelle C.J."/>
            <person name="Probst A.J."/>
            <person name="Thomas B.C."/>
            <person name="Singh A."/>
            <person name="Wilkins M.J."/>
            <person name="Karaoz U."/>
            <person name="Brodie E.L."/>
            <person name="Williams K.H."/>
            <person name="Hubbard S.S."/>
            <person name="Banfield J.F."/>
        </authorList>
    </citation>
    <scope>NUCLEOTIDE SEQUENCE [LARGE SCALE GENOMIC DNA]</scope>
</reference>
<dbReference type="Proteomes" id="UP000179362">
    <property type="component" value="Unassembled WGS sequence"/>
</dbReference>
<gene>
    <name evidence="2" type="ORF">A3B81_07465</name>
</gene>
<protein>
    <recommendedName>
        <fullName evidence="1">Hemerythrin-like domain-containing protein</fullName>
    </recommendedName>
</protein>
<dbReference type="InterPro" id="IPR012312">
    <property type="entry name" value="Hemerythrin-like"/>
</dbReference>
<name>A0A1F6TVG7_9PROT</name>
<sequence>MKQFAGQISQLLNPTQLRADGTTLRQLSGLLAELTRRLNIHLSIEDMVLYPRLLRDSDGPDKALAQKYHNDVGGLAKLYEQYCQKWSTPEAIQADPEQFSSESRYIFEILARRIEKEENELYPLYDRLPAGAGRGLAAGQAAA</sequence>
<evidence type="ECO:0000313" key="2">
    <source>
        <dbReference type="EMBL" id="OGI49107.1"/>
    </source>
</evidence>
<evidence type="ECO:0000259" key="1">
    <source>
        <dbReference type="Pfam" id="PF01814"/>
    </source>
</evidence>
<comment type="caution">
    <text evidence="2">The sequence shown here is derived from an EMBL/GenBank/DDBJ whole genome shotgun (WGS) entry which is preliminary data.</text>
</comment>
<dbReference type="Pfam" id="PF01814">
    <property type="entry name" value="Hemerythrin"/>
    <property type="match status" value="1"/>
</dbReference>
<dbReference type="AlphaFoldDB" id="A0A1F6TVG7"/>
<dbReference type="Gene3D" id="1.20.120.520">
    <property type="entry name" value="nmb1532 protein domain like"/>
    <property type="match status" value="1"/>
</dbReference>
<accession>A0A1F6TVG7</accession>
<feature type="domain" description="Hemerythrin-like" evidence="1">
    <location>
        <begin position="16"/>
        <end position="124"/>
    </location>
</feature>
<evidence type="ECO:0000313" key="3">
    <source>
        <dbReference type="Proteomes" id="UP000179362"/>
    </source>
</evidence>
<dbReference type="EMBL" id="MFTA01000128">
    <property type="protein sequence ID" value="OGI49107.1"/>
    <property type="molecule type" value="Genomic_DNA"/>
</dbReference>